<reference evidence="2" key="1">
    <citation type="submission" date="2022-10" db="EMBL/GenBank/DDBJ databases">
        <title>Determination and structural analysis of whole genome sequence of Sarocladium strictum F4-1.</title>
        <authorList>
            <person name="Hu L."/>
            <person name="Jiang Y."/>
        </authorList>
    </citation>
    <scope>NUCLEOTIDE SEQUENCE</scope>
    <source>
        <strain evidence="2">F4-1</strain>
    </source>
</reference>
<dbReference type="AlphaFoldDB" id="A0AA39L5B5"/>
<dbReference type="EMBL" id="JAPDFR010000007">
    <property type="protein sequence ID" value="KAK0384723.1"/>
    <property type="molecule type" value="Genomic_DNA"/>
</dbReference>
<comment type="caution">
    <text evidence="2">The sequence shown here is derived from an EMBL/GenBank/DDBJ whole genome shotgun (WGS) entry which is preliminary data.</text>
</comment>
<gene>
    <name evidence="2" type="ORF">NLU13_7201</name>
</gene>
<evidence type="ECO:0000313" key="3">
    <source>
        <dbReference type="Proteomes" id="UP001175261"/>
    </source>
</evidence>
<feature type="region of interest" description="Disordered" evidence="1">
    <location>
        <begin position="157"/>
        <end position="187"/>
    </location>
</feature>
<organism evidence="2 3">
    <name type="scientific">Sarocladium strictum</name>
    <name type="common">Black bundle disease fungus</name>
    <name type="synonym">Acremonium strictum</name>
    <dbReference type="NCBI Taxonomy" id="5046"/>
    <lineage>
        <taxon>Eukaryota</taxon>
        <taxon>Fungi</taxon>
        <taxon>Dikarya</taxon>
        <taxon>Ascomycota</taxon>
        <taxon>Pezizomycotina</taxon>
        <taxon>Sordariomycetes</taxon>
        <taxon>Hypocreomycetidae</taxon>
        <taxon>Hypocreales</taxon>
        <taxon>Sarocladiaceae</taxon>
        <taxon>Sarocladium</taxon>
    </lineage>
</organism>
<protein>
    <submittedName>
        <fullName evidence="2">Uncharacterized protein</fullName>
    </submittedName>
</protein>
<sequence length="232" mass="26394">MAPHGSQDSPTYHDSLTNPDFRTTIRTDRVRALYQSRRLTLPRGGRTQLYYLDTRLDPETATHIKEQIERASIAEPDEVLSIDAENVTASLKNADDGRVVFTWDPPYGRVLWAHLFNKRRPELDLPMHAPAQGWEVTYDPETAEVVSKLLRLGGRRRGSDRELRGHSDGLRQAGRVDDDCDQGANDQVSDVESRRLFGGRMVDAPRLEGESDAEYYRRMDVLHWGVEDAAHV</sequence>
<proteinExistence type="predicted"/>
<name>A0AA39L5B5_SARSR</name>
<keyword evidence="3" id="KW-1185">Reference proteome</keyword>
<feature type="region of interest" description="Disordered" evidence="1">
    <location>
        <begin position="1"/>
        <end position="20"/>
    </location>
</feature>
<evidence type="ECO:0000313" key="2">
    <source>
        <dbReference type="EMBL" id="KAK0384723.1"/>
    </source>
</evidence>
<accession>A0AA39L5B5</accession>
<feature type="compositionally biased region" description="Basic and acidic residues" evidence="1">
    <location>
        <begin position="157"/>
        <end position="177"/>
    </location>
</feature>
<evidence type="ECO:0000256" key="1">
    <source>
        <dbReference type="SAM" id="MobiDB-lite"/>
    </source>
</evidence>
<dbReference type="Proteomes" id="UP001175261">
    <property type="component" value="Unassembled WGS sequence"/>
</dbReference>